<keyword evidence="4 6" id="KW-1133">Transmembrane helix</keyword>
<evidence type="ECO:0000256" key="4">
    <source>
        <dbReference type="ARBA" id="ARBA00022989"/>
    </source>
</evidence>
<keyword evidence="5 6" id="KW-0472">Membrane</keyword>
<feature type="transmembrane region" description="Helical" evidence="6">
    <location>
        <begin position="259"/>
        <end position="280"/>
    </location>
</feature>
<protein>
    <recommendedName>
        <fullName evidence="6">Protein DETOXIFICATION</fullName>
    </recommendedName>
    <alternativeName>
        <fullName evidence="6">Multidrug and toxic compound extrusion protein</fullName>
    </alternativeName>
</protein>
<evidence type="ECO:0000256" key="7">
    <source>
        <dbReference type="SAM" id="MobiDB-lite"/>
    </source>
</evidence>
<proteinExistence type="inferred from homology"/>
<gene>
    <name evidence="9" type="primary">LOC103493248</name>
</gene>
<dbReference type="GeneID" id="103493248"/>
<dbReference type="CDD" id="cd13132">
    <property type="entry name" value="MATE_eukaryotic"/>
    <property type="match status" value="1"/>
</dbReference>
<dbReference type="PANTHER" id="PTHR11206">
    <property type="entry name" value="MULTIDRUG RESISTANCE PROTEIN"/>
    <property type="match status" value="1"/>
</dbReference>
<sequence>MEEEEQTKKQISDLNSPFIPPRHHDGRSFTRDEIWEEVKRQLRLAGPLVTVNVLISCLQMISVMFVGHLGQLPLAGASMATSFASVTGFSLLNGMGSALETFCGQSYGAKQYHMLGIHLQRAMVVLLLVSFPLAVVWFNAGDILRLLGQDSEIAAEAGRYARCMIPSIFAFAIQLSHVRFLQAQNNVLPMTVIAAATAVLHCFVCWGLVFRSGLGNRGAALANAMSYWINAVALAVYVRVSPSCRRTWTGFSSEAFRGIFNFLKLSIPSALMLSLEIWSFEMVVLLSGLLPNPKLETSVLSISLNTAYMIYMIPLGISGAVSTRVSNELGARRSMAAILAGRVAMGMVATEGTMAAIIIIVGRRLWGYSYSTDETMVGYLAQILVLLAILHIFDGIQSILSGITRGCGRQKIGAFINLGAYYLVGIPTSIFLAFFLGIGGKGLWMGIMVAVFLQALFLGILILSTNWDSEVKKAADRVTSFMPENLLE</sequence>
<evidence type="ECO:0000256" key="2">
    <source>
        <dbReference type="ARBA" id="ARBA00010199"/>
    </source>
</evidence>
<dbReference type="InterPro" id="IPR045069">
    <property type="entry name" value="MATE_euk"/>
</dbReference>
<comment type="similarity">
    <text evidence="2 6">Belongs to the multi antimicrobial extrusion (MATE) (TC 2.A.66.1) family.</text>
</comment>
<feature type="transmembrane region" description="Helical" evidence="6">
    <location>
        <begin position="187"/>
        <end position="209"/>
    </location>
</feature>
<feature type="transmembrane region" description="Helical" evidence="6">
    <location>
        <begin position="414"/>
        <end position="436"/>
    </location>
</feature>
<dbReference type="NCBIfam" id="TIGR00797">
    <property type="entry name" value="matE"/>
    <property type="match status" value="1"/>
</dbReference>
<evidence type="ECO:0000313" key="8">
    <source>
        <dbReference type="Proteomes" id="UP001652600"/>
    </source>
</evidence>
<dbReference type="InterPro" id="IPR002528">
    <property type="entry name" value="MATE_fam"/>
</dbReference>
<feature type="region of interest" description="Disordered" evidence="7">
    <location>
        <begin position="1"/>
        <end position="25"/>
    </location>
</feature>
<evidence type="ECO:0000256" key="6">
    <source>
        <dbReference type="RuleBase" id="RU004914"/>
    </source>
</evidence>
<feature type="transmembrane region" description="Helical" evidence="6">
    <location>
        <begin position="300"/>
        <end position="323"/>
    </location>
</feature>
<comment type="subcellular location">
    <subcellularLocation>
        <location evidence="1">Membrane</location>
        <topology evidence="1">Multi-pass membrane protein</topology>
    </subcellularLocation>
</comment>
<keyword evidence="3 6" id="KW-0812">Transmembrane</keyword>
<dbReference type="Proteomes" id="UP001652600">
    <property type="component" value="Chromosome 5"/>
</dbReference>
<organism evidence="8 9">
    <name type="scientific">Cucumis melo</name>
    <name type="common">Muskmelon</name>
    <dbReference type="NCBI Taxonomy" id="3656"/>
    <lineage>
        <taxon>Eukaryota</taxon>
        <taxon>Viridiplantae</taxon>
        <taxon>Streptophyta</taxon>
        <taxon>Embryophyta</taxon>
        <taxon>Tracheophyta</taxon>
        <taxon>Spermatophyta</taxon>
        <taxon>Magnoliopsida</taxon>
        <taxon>eudicotyledons</taxon>
        <taxon>Gunneridae</taxon>
        <taxon>Pentapetalae</taxon>
        <taxon>rosids</taxon>
        <taxon>fabids</taxon>
        <taxon>Cucurbitales</taxon>
        <taxon>Cucurbitaceae</taxon>
        <taxon>Benincaseae</taxon>
        <taxon>Cucumis</taxon>
    </lineage>
</organism>
<feature type="transmembrane region" description="Helical" evidence="6">
    <location>
        <begin position="159"/>
        <end position="175"/>
    </location>
</feature>
<feature type="transmembrane region" description="Helical" evidence="6">
    <location>
        <begin position="221"/>
        <end position="238"/>
    </location>
</feature>
<feature type="transmembrane region" description="Helical" evidence="6">
    <location>
        <begin position="72"/>
        <end position="92"/>
    </location>
</feature>
<feature type="transmembrane region" description="Helical" evidence="6">
    <location>
        <begin position="335"/>
        <end position="361"/>
    </location>
</feature>
<keyword evidence="8" id="KW-1185">Reference proteome</keyword>
<reference evidence="9" key="1">
    <citation type="submission" date="2025-08" db="UniProtKB">
        <authorList>
            <consortium name="RefSeq"/>
        </authorList>
    </citation>
    <scope>IDENTIFICATION</scope>
    <source>
        <tissue evidence="9">Stem</tissue>
    </source>
</reference>
<feature type="compositionally biased region" description="Basic and acidic residues" evidence="7">
    <location>
        <begin position="1"/>
        <end position="11"/>
    </location>
</feature>
<accession>A0ABM3KU05</accession>
<evidence type="ECO:0000313" key="9">
    <source>
        <dbReference type="RefSeq" id="XP_050941252.1"/>
    </source>
</evidence>
<evidence type="ECO:0000256" key="5">
    <source>
        <dbReference type="ARBA" id="ARBA00023136"/>
    </source>
</evidence>
<feature type="transmembrane region" description="Helical" evidence="6">
    <location>
        <begin position="376"/>
        <end position="393"/>
    </location>
</feature>
<dbReference type="RefSeq" id="XP_050941252.1">
    <property type="nucleotide sequence ID" value="XM_051085295.1"/>
</dbReference>
<evidence type="ECO:0000256" key="1">
    <source>
        <dbReference type="ARBA" id="ARBA00004141"/>
    </source>
</evidence>
<dbReference type="Pfam" id="PF01554">
    <property type="entry name" value="MatE"/>
    <property type="match status" value="2"/>
</dbReference>
<feature type="transmembrane region" description="Helical" evidence="6">
    <location>
        <begin position="122"/>
        <end position="139"/>
    </location>
</feature>
<name>A0ABM3KU05_CUCME</name>
<evidence type="ECO:0000256" key="3">
    <source>
        <dbReference type="ARBA" id="ARBA00022692"/>
    </source>
</evidence>
<feature type="transmembrane region" description="Helical" evidence="6">
    <location>
        <begin position="442"/>
        <end position="463"/>
    </location>
</feature>
<feature type="transmembrane region" description="Helical" evidence="6">
    <location>
        <begin position="44"/>
        <end position="66"/>
    </location>
</feature>